<name>A0A847VCL5_9BACT</name>
<dbReference type="EMBL" id="JAAZIL010000007">
    <property type="protein sequence ID" value="NLZ24172.1"/>
    <property type="molecule type" value="Genomic_DNA"/>
</dbReference>
<proteinExistence type="predicted"/>
<organism evidence="2 3">
    <name type="scientific">Candidatus Dojkabacteria bacterium</name>
    <dbReference type="NCBI Taxonomy" id="2099670"/>
    <lineage>
        <taxon>Bacteria</taxon>
        <taxon>Candidatus Dojkabacteria</taxon>
    </lineage>
</organism>
<keyword evidence="1" id="KW-0812">Transmembrane</keyword>
<gene>
    <name evidence="2" type="ORF">GX888_00260</name>
</gene>
<sequence length="183" mass="20684">MNKEKIKNFTKVVLEPFAFGLLALLFIIPAITVINLEPITKAIKDINVLGVTNKSELQINAIGGSHIIFRTEKVQFLDNIYSYTTTLLGRDSGRYSKPILEIVNNKEDEISLEIYGSTNIPTGSDFTIIIEDQVYRLQGSQGNTTTHKISFVPKKKYVVYLAIENFTSIQFDESFELSIKEIE</sequence>
<keyword evidence="1" id="KW-1133">Transmembrane helix</keyword>
<dbReference type="Proteomes" id="UP000564033">
    <property type="component" value="Unassembled WGS sequence"/>
</dbReference>
<keyword evidence="1" id="KW-0472">Membrane</keyword>
<feature type="transmembrane region" description="Helical" evidence="1">
    <location>
        <begin position="12"/>
        <end position="34"/>
    </location>
</feature>
<evidence type="ECO:0000313" key="2">
    <source>
        <dbReference type="EMBL" id="NLZ24172.1"/>
    </source>
</evidence>
<dbReference type="AlphaFoldDB" id="A0A847VCL5"/>
<accession>A0A847VCL5</accession>
<protein>
    <submittedName>
        <fullName evidence="2">Uncharacterized protein</fullName>
    </submittedName>
</protein>
<evidence type="ECO:0000313" key="3">
    <source>
        <dbReference type="Proteomes" id="UP000564033"/>
    </source>
</evidence>
<reference evidence="2 3" key="1">
    <citation type="journal article" date="2020" name="Biotechnol. Biofuels">
        <title>New insights from the biogas microbiome by comprehensive genome-resolved metagenomics of nearly 1600 species originating from multiple anaerobic digesters.</title>
        <authorList>
            <person name="Campanaro S."/>
            <person name="Treu L."/>
            <person name="Rodriguez-R L.M."/>
            <person name="Kovalovszki A."/>
            <person name="Ziels R.M."/>
            <person name="Maus I."/>
            <person name="Zhu X."/>
            <person name="Kougias P.G."/>
            <person name="Basile A."/>
            <person name="Luo G."/>
            <person name="Schluter A."/>
            <person name="Konstantinidis K.T."/>
            <person name="Angelidaki I."/>
        </authorList>
    </citation>
    <scope>NUCLEOTIDE SEQUENCE [LARGE SCALE GENOMIC DNA]</scope>
    <source>
        <strain evidence="2">AS19jrsBPTG_9</strain>
    </source>
</reference>
<comment type="caution">
    <text evidence="2">The sequence shown here is derived from an EMBL/GenBank/DDBJ whole genome shotgun (WGS) entry which is preliminary data.</text>
</comment>
<evidence type="ECO:0000256" key="1">
    <source>
        <dbReference type="SAM" id="Phobius"/>
    </source>
</evidence>